<dbReference type="OrthoDB" id="2445127at2759"/>
<dbReference type="GO" id="GO:1904115">
    <property type="term" value="C:axon cytoplasm"/>
    <property type="evidence" value="ECO:0007669"/>
    <property type="project" value="GOC"/>
</dbReference>
<evidence type="ECO:0000313" key="19">
    <source>
        <dbReference type="Proteomes" id="UP000472263"/>
    </source>
</evidence>
<comment type="similarity">
    <text evidence="4">Belongs to the dysbindin family.</text>
</comment>
<reference evidence="18" key="3">
    <citation type="submission" date="2025-09" db="UniProtKB">
        <authorList>
            <consortium name="Ensembl"/>
        </authorList>
    </citation>
    <scope>IDENTIFICATION</scope>
</reference>
<dbReference type="GO" id="GO:0060155">
    <property type="term" value="P:platelet dense granule organization"/>
    <property type="evidence" value="ECO:0007669"/>
    <property type="project" value="TreeGrafter"/>
</dbReference>
<evidence type="ECO:0000256" key="8">
    <source>
        <dbReference type="ARBA" id="ARBA00023018"/>
    </source>
</evidence>
<dbReference type="GO" id="GO:0031083">
    <property type="term" value="C:BLOC-1 complex"/>
    <property type="evidence" value="ECO:0007669"/>
    <property type="project" value="TreeGrafter"/>
</dbReference>
<dbReference type="InParanoid" id="A0A667Y4A9"/>
<dbReference type="Proteomes" id="UP000472263">
    <property type="component" value="Chromosome 16"/>
</dbReference>
<organism evidence="18 19">
    <name type="scientific">Myripristis murdjan</name>
    <name type="common">pinecone soldierfish</name>
    <dbReference type="NCBI Taxonomy" id="586833"/>
    <lineage>
        <taxon>Eukaryota</taxon>
        <taxon>Metazoa</taxon>
        <taxon>Chordata</taxon>
        <taxon>Craniata</taxon>
        <taxon>Vertebrata</taxon>
        <taxon>Euteleostomi</taxon>
        <taxon>Actinopterygii</taxon>
        <taxon>Neopterygii</taxon>
        <taxon>Teleostei</taxon>
        <taxon>Neoteleostei</taxon>
        <taxon>Acanthomorphata</taxon>
        <taxon>Holocentriformes</taxon>
        <taxon>Holocentridae</taxon>
        <taxon>Myripristis</taxon>
    </lineage>
</organism>
<keyword evidence="9 16" id="KW-0175">Coiled coil</keyword>
<feature type="compositionally biased region" description="Polar residues" evidence="17">
    <location>
        <begin position="282"/>
        <end position="296"/>
    </location>
</feature>
<feature type="compositionally biased region" description="Low complexity" evidence="17">
    <location>
        <begin position="255"/>
        <end position="281"/>
    </location>
</feature>
<evidence type="ECO:0000256" key="12">
    <source>
        <dbReference type="ARBA" id="ARBA00023329"/>
    </source>
</evidence>
<evidence type="ECO:0000256" key="16">
    <source>
        <dbReference type="SAM" id="Coils"/>
    </source>
</evidence>
<evidence type="ECO:0000256" key="2">
    <source>
        <dbReference type="ARBA" id="ARBA00004125"/>
    </source>
</evidence>
<dbReference type="Pfam" id="PF04440">
    <property type="entry name" value="Dysbindin"/>
    <property type="match status" value="1"/>
</dbReference>
<evidence type="ECO:0000256" key="6">
    <source>
        <dbReference type="ARBA" id="ARBA00022753"/>
    </source>
</evidence>
<evidence type="ECO:0000256" key="10">
    <source>
        <dbReference type="ARBA" id="ARBA00023136"/>
    </source>
</evidence>
<reference evidence="18" key="2">
    <citation type="submission" date="2025-08" db="UniProtKB">
        <authorList>
            <consortium name="Ensembl"/>
        </authorList>
    </citation>
    <scope>IDENTIFICATION</scope>
</reference>
<feature type="region of interest" description="Disordered" evidence="17">
    <location>
        <begin position="255"/>
        <end position="350"/>
    </location>
</feature>
<dbReference type="PANTHER" id="PTHR16294">
    <property type="entry name" value="DYSTROBREVIN BINDING PROTEIN 1 DYSBINDIN"/>
    <property type="match status" value="1"/>
</dbReference>
<evidence type="ECO:0000313" key="18">
    <source>
        <dbReference type="Ensembl" id="ENSMMDP00005024810.1"/>
    </source>
</evidence>
<dbReference type="FunCoup" id="A0A667Y4A9">
    <property type="interactions" value="496"/>
</dbReference>
<evidence type="ECO:0000256" key="14">
    <source>
        <dbReference type="ARBA" id="ARBA00037798"/>
    </source>
</evidence>
<dbReference type="GeneID" id="115373226"/>
<evidence type="ECO:0000256" key="15">
    <source>
        <dbReference type="ARBA" id="ARBA00037838"/>
    </source>
</evidence>
<evidence type="ECO:0000256" key="3">
    <source>
        <dbReference type="ARBA" id="ARBA00004240"/>
    </source>
</evidence>
<dbReference type="Ensembl" id="ENSMMDT00005025339.1">
    <property type="protein sequence ID" value="ENSMMDP00005024810.1"/>
    <property type="gene ID" value="ENSMMDG00005011906.1"/>
</dbReference>
<keyword evidence="19" id="KW-1185">Reference proteome</keyword>
<keyword evidence="5" id="KW-0963">Cytoplasm</keyword>
<keyword evidence="8" id="KW-0770">Synapse</keyword>
<keyword evidence="10" id="KW-0472">Membrane</keyword>
<evidence type="ECO:0000256" key="5">
    <source>
        <dbReference type="ARBA" id="ARBA00022490"/>
    </source>
</evidence>
<dbReference type="GO" id="GO:0005886">
    <property type="term" value="C:plasma membrane"/>
    <property type="evidence" value="ECO:0007669"/>
    <property type="project" value="TreeGrafter"/>
</dbReference>
<protein>
    <submittedName>
        <fullName evidence="18">Dystrobrevin binding protein 1a</fullName>
    </submittedName>
</protein>
<dbReference type="GO" id="GO:0005634">
    <property type="term" value="C:nucleus"/>
    <property type="evidence" value="ECO:0007669"/>
    <property type="project" value="UniProtKB-SubCell"/>
</dbReference>
<dbReference type="GO" id="GO:0005783">
    <property type="term" value="C:endoplasmic reticulum"/>
    <property type="evidence" value="ECO:0007669"/>
    <property type="project" value="UniProtKB-SubCell"/>
</dbReference>
<feature type="compositionally biased region" description="Acidic residues" evidence="17">
    <location>
        <begin position="301"/>
        <end position="321"/>
    </location>
</feature>
<keyword evidence="6" id="KW-0967">Endosome</keyword>
<gene>
    <name evidence="18" type="primary">LOC115373226</name>
</gene>
<dbReference type="PANTHER" id="PTHR16294:SF5">
    <property type="entry name" value="DYSBINDIN"/>
    <property type="match status" value="1"/>
</dbReference>
<keyword evidence="11" id="KW-0539">Nucleus</keyword>
<evidence type="ECO:0000256" key="13">
    <source>
        <dbReference type="ARBA" id="ARBA00034105"/>
    </source>
</evidence>
<dbReference type="GO" id="GO:0014069">
    <property type="term" value="C:postsynaptic density"/>
    <property type="evidence" value="ECO:0007669"/>
    <property type="project" value="UniProtKB-SubCell"/>
</dbReference>
<evidence type="ECO:0000256" key="4">
    <source>
        <dbReference type="ARBA" id="ARBA00008686"/>
    </source>
</evidence>
<dbReference type="GO" id="GO:2000300">
    <property type="term" value="P:regulation of synaptic vesicle exocytosis"/>
    <property type="evidence" value="ECO:0007669"/>
    <property type="project" value="TreeGrafter"/>
</dbReference>
<name>A0A667Y4A9_9TELE</name>
<keyword evidence="7" id="KW-0256">Endoplasmic reticulum</keyword>
<dbReference type="GO" id="GO:0033162">
    <property type="term" value="C:melanosome membrane"/>
    <property type="evidence" value="ECO:0007669"/>
    <property type="project" value="UniProtKB-SubCell"/>
</dbReference>
<dbReference type="GO" id="GO:0048490">
    <property type="term" value="P:anterograde synaptic vesicle transport"/>
    <property type="evidence" value="ECO:0007669"/>
    <property type="project" value="TreeGrafter"/>
</dbReference>
<comment type="subcellular location">
    <subcellularLocation>
        <location evidence="15">Cytoplasmic vesicle</location>
        <location evidence="15">Secretory vesicle</location>
        <location evidence="15">Synaptic vesicle membrane</location>
        <topology evidence="15">Peripheral membrane protein</topology>
        <orientation evidence="15">Cytoplasmic side</orientation>
    </subcellularLocation>
    <subcellularLocation>
        <location evidence="3">Endoplasmic reticulum</location>
    </subcellularLocation>
    <subcellularLocation>
        <location evidence="2">Endosome membrane</location>
        <topology evidence="2">Peripheral membrane protein</topology>
        <orientation evidence="2">Cytoplasmic side</orientation>
    </subcellularLocation>
    <subcellularLocation>
        <location evidence="14">Melanosome membrane</location>
        <topology evidence="14">Peripheral membrane protein</topology>
        <orientation evidence="14">Cytoplasmic side</orientation>
    </subcellularLocation>
    <subcellularLocation>
        <location evidence="1">Nucleus</location>
    </subcellularLocation>
    <subcellularLocation>
        <location evidence="13">Postsynaptic density</location>
    </subcellularLocation>
</comment>
<proteinExistence type="inferred from homology"/>
<evidence type="ECO:0000256" key="7">
    <source>
        <dbReference type="ARBA" id="ARBA00022824"/>
    </source>
</evidence>
<sequence>MFENFRGKLQTVQQDFTTSMKTLGDKSKDSKVKRRPRFEENIPQFTAGLELLSRYEESWVLLHKRAKDCAQTAEAVDREVVMLSVHWERRRAAVTQLQEQLQTMPGFISELNAITTRIAHLEGDFEEMESRLVYLETLCCQCEQQRFKQYQINQLDNYKKKKRRELEALKVELDSEHAQKVAELEHATQQKLKDRQKIYEKAFNQDMEHYLSTGYLQLRDVQPTGGQLCSLDQLTITDVSDQEALDKFLSSTSDDISAASSLTSGPDLESWPSESPRSSLSQGLPTDSQLANQSAARGQEEEVASEDSDEPLVQSDEEDVQVDMSLVVLPEVGPARSSDESDSAGDLRSG</sequence>
<accession>A0A667Y4A9</accession>
<keyword evidence="12" id="KW-0968">Cytoplasmic vesicle</keyword>
<dbReference type="GO" id="GO:0010008">
    <property type="term" value="C:endosome membrane"/>
    <property type="evidence" value="ECO:0007669"/>
    <property type="project" value="UniProtKB-SubCell"/>
</dbReference>
<dbReference type="RefSeq" id="XP_029927364.1">
    <property type="nucleotide sequence ID" value="XM_030071504.1"/>
</dbReference>
<evidence type="ECO:0000256" key="11">
    <source>
        <dbReference type="ARBA" id="ARBA00023242"/>
    </source>
</evidence>
<feature type="coiled-coil region" evidence="16">
    <location>
        <begin position="111"/>
        <end position="179"/>
    </location>
</feature>
<evidence type="ECO:0000256" key="1">
    <source>
        <dbReference type="ARBA" id="ARBA00004123"/>
    </source>
</evidence>
<evidence type="ECO:0000256" key="9">
    <source>
        <dbReference type="ARBA" id="ARBA00023054"/>
    </source>
</evidence>
<evidence type="ECO:0000256" key="17">
    <source>
        <dbReference type="SAM" id="MobiDB-lite"/>
    </source>
</evidence>
<dbReference type="GO" id="GO:0031175">
    <property type="term" value="P:neuron projection development"/>
    <property type="evidence" value="ECO:0007669"/>
    <property type="project" value="TreeGrafter"/>
</dbReference>
<dbReference type="GO" id="GO:0030672">
    <property type="term" value="C:synaptic vesicle membrane"/>
    <property type="evidence" value="ECO:0007669"/>
    <property type="project" value="UniProtKB-SubCell"/>
</dbReference>
<dbReference type="AlphaFoldDB" id="A0A667Y4A9"/>
<dbReference type="GeneTree" id="ENSGT00940000156479"/>
<reference evidence="18" key="1">
    <citation type="submission" date="2019-06" db="EMBL/GenBank/DDBJ databases">
        <authorList>
            <consortium name="Wellcome Sanger Institute Data Sharing"/>
        </authorList>
    </citation>
    <scope>NUCLEOTIDE SEQUENCE [LARGE SCALE GENOMIC DNA]</scope>
</reference>
<dbReference type="InterPro" id="IPR007531">
    <property type="entry name" value="Dysbindin"/>
</dbReference>